<evidence type="ECO:0000313" key="3">
    <source>
        <dbReference type="Proteomes" id="UP001151234"/>
    </source>
</evidence>
<keyword evidence="3" id="KW-1185">Reference proteome</keyword>
<dbReference type="Pfam" id="PF22308">
    <property type="entry name" value="DUF6969"/>
    <property type="match status" value="1"/>
</dbReference>
<feature type="domain" description="DUF6969" evidence="1">
    <location>
        <begin position="26"/>
        <end position="229"/>
    </location>
</feature>
<dbReference type="InterPro" id="IPR054242">
    <property type="entry name" value="DUF6969"/>
</dbReference>
<sequence length="245" mass="28154">MNSPVRDDPKIDFKSLPRSDLEAMQKAADDMIGVLEQAAQEEKHILIDVLSSTAPDAFTQWQHYPPGDVHDREKGALWFYHAHSEDPEARPWAEHGHFHLFVYTEHVQDGIEPIALPPEPDFELGGLCHLVAISFDQSGTPMRIFTVNRWVAMEWQYPAEEVIRLLDFFDLDNEEYALTSRWLVAALKLFRPQIEWSLRERDIEIARLREKDPEGFSEDEDIEVLSSFPFDLGGQIAAIEEALDA</sequence>
<name>A0A9X3UEJ9_9HYPH</name>
<accession>A0A9X3UEJ9</accession>
<evidence type="ECO:0000259" key="1">
    <source>
        <dbReference type="Pfam" id="PF22308"/>
    </source>
</evidence>
<evidence type="ECO:0000313" key="2">
    <source>
        <dbReference type="EMBL" id="MDA5397677.1"/>
    </source>
</evidence>
<proteinExistence type="predicted"/>
<protein>
    <recommendedName>
        <fullName evidence="1">DUF6969 domain-containing protein</fullName>
    </recommendedName>
</protein>
<comment type="caution">
    <text evidence="2">The sequence shown here is derived from an EMBL/GenBank/DDBJ whole genome shotgun (WGS) entry which is preliminary data.</text>
</comment>
<organism evidence="2 3">
    <name type="scientific">Hoeflea prorocentri</name>
    <dbReference type="NCBI Taxonomy" id="1922333"/>
    <lineage>
        <taxon>Bacteria</taxon>
        <taxon>Pseudomonadati</taxon>
        <taxon>Pseudomonadota</taxon>
        <taxon>Alphaproteobacteria</taxon>
        <taxon>Hyphomicrobiales</taxon>
        <taxon>Rhizobiaceae</taxon>
        <taxon>Hoeflea</taxon>
    </lineage>
</organism>
<dbReference type="RefSeq" id="WP_267989134.1">
    <property type="nucleotide sequence ID" value="NZ_JAPJZI010000001.1"/>
</dbReference>
<dbReference type="Proteomes" id="UP001151234">
    <property type="component" value="Unassembled WGS sequence"/>
</dbReference>
<dbReference type="EMBL" id="JAPJZI010000001">
    <property type="protein sequence ID" value="MDA5397677.1"/>
    <property type="molecule type" value="Genomic_DNA"/>
</dbReference>
<reference evidence="2" key="1">
    <citation type="submission" date="2022-11" db="EMBL/GenBank/DDBJ databases">
        <title>Draft genome sequence of Hoeflea poritis E7-10 and Hoeflea prorocentri PM5-8, separated from scleractinian coral Porites lutea and marine dinoflagellate.</title>
        <authorList>
            <person name="Zhang G."/>
            <person name="Wei Q."/>
            <person name="Cai L."/>
        </authorList>
    </citation>
    <scope>NUCLEOTIDE SEQUENCE</scope>
    <source>
        <strain evidence="2">PM5-8</strain>
    </source>
</reference>
<dbReference type="AlphaFoldDB" id="A0A9X3UEJ9"/>
<gene>
    <name evidence="2" type="ORF">OQ273_03725</name>
</gene>